<dbReference type="InterPro" id="IPR036111">
    <property type="entry name" value="Mal/L-sulfo/L-lacto_DH-like_sf"/>
</dbReference>
<organism evidence="4 5">
    <name type="scientific">Dioszegia hungarica</name>
    <dbReference type="NCBI Taxonomy" id="4972"/>
    <lineage>
        <taxon>Eukaryota</taxon>
        <taxon>Fungi</taxon>
        <taxon>Dikarya</taxon>
        <taxon>Basidiomycota</taxon>
        <taxon>Agaricomycotina</taxon>
        <taxon>Tremellomycetes</taxon>
        <taxon>Tremellales</taxon>
        <taxon>Bulleribasidiaceae</taxon>
        <taxon>Dioszegia</taxon>
    </lineage>
</organism>
<reference evidence="4" key="1">
    <citation type="journal article" date="2022" name="G3 (Bethesda)">
        <title>High quality genome of the basidiomycete yeast Dioszegia hungarica PDD-24b-2 isolated from cloud water.</title>
        <authorList>
            <person name="Jarrige D."/>
            <person name="Haridas S."/>
            <person name="Bleykasten-Grosshans C."/>
            <person name="Joly M."/>
            <person name="Nadalig T."/>
            <person name="Sancelme M."/>
            <person name="Vuilleumier S."/>
            <person name="Grigoriev I.V."/>
            <person name="Amato P."/>
            <person name="Bringel F."/>
        </authorList>
    </citation>
    <scope>NUCLEOTIDE SEQUENCE</scope>
    <source>
        <strain evidence="4">PDD-24b-2</strain>
    </source>
</reference>
<dbReference type="SUPFAM" id="SSF89733">
    <property type="entry name" value="L-sulfolactate dehydrogenase-like"/>
    <property type="match status" value="1"/>
</dbReference>
<dbReference type="Pfam" id="PF02615">
    <property type="entry name" value="Ldh_2"/>
    <property type="match status" value="1"/>
</dbReference>
<gene>
    <name evidence="4" type="ORF">MKK02DRAFT_35594</name>
</gene>
<dbReference type="Proteomes" id="UP001164286">
    <property type="component" value="Unassembled WGS sequence"/>
</dbReference>
<name>A0AA38H2F3_9TREE</name>
<evidence type="ECO:0000313" key="5">
    <source>
        <dbReference type="Proteomes" id="UP001164286"/>
    </source>
</evidence>
<dbReference type="PANTHER" id="PTHR11091:SF0">
    <property type="entry name" value="MALATE DEHYDROGENASE"/>
    <property type="match status" value="1"/>
</dbReference>
<dbReference type="AlphaFoldDB" id="A0AA38H2F3"/>
<feature type="region of interest" description="Disordered" evidence="3">
    <location>
        <begin position="1"/>
        <end position="25"/>
    </location>
</feature>
<comment type="caution">
    <text evidence="4">The sequence shown here is derived from an EMBL/GenBank/DDBJ whole genome shotgun (WGS) entry which is preliminary data.</text>
</comment>
<dbReference type="InterPro" id="IPR043143">
    <property type="entry name" value="Mal/L-sulf/L-lact_DH-like_NADP"/>
</dbReference>
<keyword evidence="5" id="KW-1185">Reference proteome</keyword>
<dbReference type="GeneID" id="77728420"/>
<feature type="compositionally biased region" description="Pro residues" evidence="3">
    <location>
        <begin position="1"/>
        <end position="19"/>
    </location>
</feature>
<evidence type="ECO:0000256" key="3">
    <source>
        <dbReference type="SAM" id="MobiDB-lite"/>
    </source>
</evidence>
<comment type="similarity">
    <text evidence="1">Belongs to the LDH2/MDH2 oxidoreductase family.</text>
</comment>
<accession>A0AA38H2F3</accession>
<dbReference type="EMBL" id="JAKWFO010000016">
    <property type="protein sequence ID" value="KAI9631774.1"/>
    <property type="molecule type" value="Genomic_DNA"/>
</dbReference>
<keyword evidence="2" id="KW-0560">Oxidoreductase</keyword>
<dbReference type="InterPro" id="IPR003767">
    <property type="entry name" value="Malate/L-lactate_DH-like"/>
</dbReference>
<dbReference type="PANTHER" id="PTHR11091">
    <property type="entry name" value="OXIDOREDUCTASE-RELATED"/>
    <property type="match status" value="1"/>
</dbReference>
<dbReference type="GO" id="GO:0016491">
    <property type="term" value="F:oxidoreductase activity"/>
    <property type="evidence" value="ECO:0007669"/>
    <property type="project" value="UniProtKB-KW"/>
</dbReference>
<evidence type="ECO:0000256" key="2">
    <source>
        <dbReference type="ARBA" id="ARBA00023002"/>
    </source>
</evidence>
<evidence type="ECO:0000313" key="4">
    <source>
        <dbReference type="EMBL" id="KAI9631774.1"/>
    </source>
</evidence>
<sequence>MPTAIPVPTPATAVPPPSKAPSSHLNIDPASAHAFAIAVLAKYNVPADRAGMVADSLVLADLRGVDTHGLNRLGGYIDRIKAGVLDPNPELTFKMRTPVLAELDARNTFGFVAGCLAVDKGIEIAETFGLAIVSVKNSNHYGMAATYLLRAIKRGFGAMAFTNASRSMAPWGSKEPLFGTSPFAVGVPGGEAGDFVLDMSPSVAARGKIRKAARRGESIPEGYALDGQGRHTTDPNEALKGVVLPIGGPKGSGLAMMMDIFGGVMTGASFAGDVNDQYKNLSSPQGVGHWFMIFRPEAFLDGGKEELGDRMDVLLERVRGCDKAAGVDRIFTSGEIEAMTEGSRRQGGIPFTQDEVKNLHSLARESGSDAVLQTV</sequence>
<evidence type="ECO:0000256" key="1">
    <source>
        <dbReference type="ARBA" id="ARBA00006056"/>
    </source>
</evidence>
<proteinExistence type="inferred from homology"/>
<dbReference type="InterPro" id="IPR043144">
    <property type="entry name" value="Mal/L-sulf/L-lact_DH-like_ah"/>
</dbReference>
<dbReference type="Gene3D" id="3.30.1370.60">
    <property type="entry name" value="Hypothetical oxidoreductase yiak, domain 2"/>
    <property type="match status" value="1"/>
</dbReference>
<dbReference type="Gene3D" id="1.10.1530.10">
    <property type="match status" value="1"/>
</dbReference>
<dbReference type="RefSeq" id="XP_052941551.1">
    <property type="nucleotide sequence ID" value="XM_053089215.1"/>
</dbReference>
<protein>
    <submittedName>
        <fullName evidence="4">Malate dehydrogenase</fullName>
    </submittedName>
</protein>